<dbReference type="InterPro" id="IPR050816">
    <property type="entry name" value="Flavin-dep_Halogenase_NPB"/>
</dbReference>
<dbReference type="Pfam" id="PF04820">
    <property type="entry name" value="Trp_halogenase"/>
    <property type="match status" value="2"/>
</dbReference>
<protein>
    <submittedName>
        <fullName evidence="5">FAD/NAD(P)-binding domain-containing protein</fullName>
    </submittedName>
</protein>
<dbReference type="AlphaFoldDB" id="A0A164Y6J7"/>
<accession>A0A164Y6J7</accession>
<dbReference type="InterPro" id="IPR006905">
    <property type="entry name" value="Flavin_halogenase"/>
</dbReference>
<keyword evidence="2" id="KW-0560">Oxidoreductase</keyword>
<evidence type="ECO:0000256" key="4">
    <source>
        <dbReference type="ARBA" id="ARBA00049364"/>
    </source>
</evidence>
<dbReference type="STRING" id="1314777.A0A164Y6J7"/>
<gene>
    <name evidence="5" type="ORF">SISNIDRAFT_450328</name>
</gene>
<comment type="similarity">
    <text evidence="1">Belongs to the flavin-dependent halogenase family.</text>
</comment>
<evidence type="ECO:0000256" key="3">
    <source>
        <dbReference type="ARBA" id="ARBA00023033"/>
    </source>
</evidence>
<evidence type="ECO:0000313" key="6">
    <source>
        <dbReference type="Proteomes" id="UP000076722"/>
    </source>
</evidence>
<dbReference type="Proteomes" id="UP000076722">
    <property type="component" value="Unassembled WGS sequence"/>
</dbReference>
<dbReference type="GO" id="GO:0004497">
    <property type="term" value="F:monooxygenase activity"/>
    <property type="evidence" value="ECO:0007669"/>
    <property type="project" value="UniProtKB-KW"/>
</dbReference>
<proteinExistence type="inferred from homology"/>
<dbReference type="PRINTS" id="PR00420">
    <property type="entry name" value="RNGMNOXGNASE"/>
</dbReference>
<sequence>MPVPTNPQNSIPSRTKVLVIGGGPGGSYAACALAREGIDVTVLEASRFPRYHIGESMLPSVRPFMQFIGCEQKIIDHGFTLKPGAAVKFNQWKQEGYTDFVALDPDNAAWNVIRSEFDNIIFEHAAESGANVFQQVKVTSIDFAPDSPPPSPPATLTGPRPVRAHYTRTHSGGATTTGTIEFDYLIDASGRNGMMSTKYLQNRKMNESLKNVACWGYWRGGAMYMPGTTRENAPWFEALTDESGWAWYIPLHNGTVSVGIVMDQSISNAKKAKSKAAAAPKEFTLTDHYHEQLQAFAPHLCKLLTKAHLVTDDGPAVKAASDYSYAATSYAGDHFRLVGDAAATLAFIDPFFSSGVHLAFTGGMSAAASVASSIRGQTTEAEAAGYHDAKVGVSYTRFLLVVMGAYKQIRAQSQPVLADVDENNFDRAFSIIRPVIQGTADAGKRLTENELQKTMDFCKHIFSPTDPEMHEAVGARVDPSLFSPEGPVMTPDDLDRVLDPNDDEARAVLQEVNARKPVHIMYNATGNFDMEDVNGWKVTVKRGNLGLRRA</sequence>
<evidence type="ECO:0000256" key="1">
    <source>
        <dbReference type="ARBA" id="ARBA00005706"/>
    </source>
</evidence>
<dbReference type="PANTHER" id="PTHR43747:SF5">
    <property type="entry name" value="FAD-BINDING DOMAIN-CONTAINING PROTEIN"/>
    <property type="match status" value="1"/>
</dbReference>
<dbReference type="Gene3D" id="3.50.50.60">
    <property type="entry name" value="FAD/NAD(P)-binding domain"/>
    <property type="match status" value="1"/>
</dbReference>
<keyword evidence="6" id="KW-1185">Reference proteome</keyword>
<evidence type="ECO:0000313" key="5">
    <source>
        <dbReference type="EMBL" id="KZS96629.1"/>
    </source>
</evidence>
<dbReference type="OrthoDB" id="3340390at2759"/>
<comment type="catalytic activity">
    <reaction evidence="4">
        <text>melleolide F + FADH2 + chloride + O2 = 6'-chloromelleolide F + FAD + 2 H2O + H(+)</text>
        <dbReference type="Rhea" id="RHEA:67160"/>
        <dbReference type="ChEBI" id="CHEBI:15377"/>
        <dbReference type="ChEBI" id="CHEBI:15378"/>
        <dbReference type="ChEBI" id="CHEBI:15379"/>
        <dbReference type="ChEBI" id="CHEBI:17996"/>
        <dbReference type="ChEBI" id="CHEBI:57692"/>
        <dbReference type="ChEBI" id="CHEBI:58307"/>
        <dbReference type="ChEBI" id="CHEBI:167712"/>
        <dbReference type="ChEBI" id="CHEBI:167713"/>
    </reaction>
    <physiologicalReaction direction="left-to-right" evidence="4">
        <dbReference type="Rhea" id="RHEA:67161"/>
    </physiologicalReaction>
</comment>
<dbReference type="PANTHER" id="PTHR43747">
    <property type="entry name" value="FAD-BINDING PROTEIN"/>
    <property type="match status" value="1"/>
</dbReference>
<name>A0A164Y6J7_9AGAM</name>
<evidence type="ECO:0000256" key="2">
    <source>
        <dbReference type="ARBA" id="ARBA00023002"/>
    </source>
</evidence>
<dbReference type="GO" id="GO:0044550">
    <property type="term" value="P:secondary metabolite biosynthetic process"/>
    <property type="evidence" value="ECO:0007669"/>
    <property type="project" value="UniProtKB-ARBA"/>
</dbReference>
<dbReference type="EMBL" id="KV419398">
    <property type="protein sequence ID" value="KZS96629.1"/>
    <property type="molecule type" value="Genomic_DNA"/>
</dbReference>
<reference evidence="5 6" key="1">
    <citation type="journal article" date="2016" name="Mol. Biol. Evol.">
        <title>Comparative Genomics of Early-Diverging Mushroom-Forming Fungi Provides Insights into the Origins of Lignocellulose Decay Capabilities.</title>
        <authorList>
            <person name="Nagy L.G."/>
            <person name="Riley R."/>
            <person name="Tritt A."/>
            <person name="Adam C."/>
            <person name="Daum C."/>
            <person name="Floudas D."/>
            <person name="Sun H."/>
            <person name="Yadav J.S."/>
            <person name="Pangilinan J."/>
            <person name="Larsson K.H."/>
            <person name="Matsuura K."/>
            <person name="Barry K."/>
            <person name="Labutti K."/>
            <person name="Kuo R."/>
            <person name="Ohm R.A."/>
            <person name="Bhattacharya S.S."/>
            <person name="Shirouzu T."/>
            <person name="Yoshinaga Y."/>
            <person name="Martin F.M."/>
            <person name="Grigoriev I.V."/>
            <person name="Hibbett D.S."/>
        </authorList>
    </citation>
    <scope>NUCLEOTIDE SEQUENCE [LARGE SCALE GENOMIC DNA]</scope>
    <source>
        <strain evidence="5 6">HHB9708</strain>
    </source>
</reference>
<dbReference type="SUPFAM" id="SSF51905">
    <property type="entry name" value="FAD/NAD(P)-binding domain"/>
    <property type="match status" value="1"/>
</dbReference>
<organism evidence="5 6">
    <name type="scientific">Sistotremastrum niveocremeum HHB9708</name>
    <dbReference type="NCBI Taxonomy" id="1314777"/>
    <lineage>
        <taxon>Eukaryota</taxon>
        <taxon>Fungi</taxon>
        <taxon>Dikarya</taxon>
        <taxon>Basidiomycota</taxon>
        <taxon>Agaricomycotina</taxon>
        <taxon>Agaricomycetes</taxon>
        <taxon>Sistotremastrales</taxon>
        <taxon>Sistotremastraceae</taxon>
        <taxon>Sertulicium</taxon>
        <taxon>Sertulicium niveocremeum</taxon>
    </lineage>
</organism>
<dbReference type="GO" id="GO:0140907">
    <property type="term" value="F:flavin-dependent halogenase activity"/>
    <property type="evidence" value="ECO:0007669"/>
    <property type="project" value="UniProtKB-ARBA"/>
</dbReference>
<dbReference type="InterPro" id="IPR036188">
    <property type="entry name" value="FAD/NAD-bd_sf"/>
</dbReference>
<keyword evidence="3" id="KW-0503">Monooxygenase</keyword>